<keyword evidence="9" id="KW-0963">Cytoplasm</keyword>
<keyword evidence="4 9" id="KW-0808">Transferase</keyword>
<evidence type="ECO:0000256" key="1">
    <source>
        <dbReference type="ARBA" id="ARBA00001933"/>
    </source>
</evidence>
<proteinExistence type="inferred from homology"/>
<dbReference type="Gene3D" id="3.40.640.10">
    <property type="entry name" value="Type I PLP-dependent aspartate aminotransferase-like (Major domain)"/>
    <property type="match status" value="1"/>
</dbReference>
<dbReference type="GO" id="GO:0004015">
    <property type="term" value="F:adenosylmethionine-8-amino-7-oxononanoate transaminase activity"/>
    <property type="evidence" value="ECO:0007669"/>
    <property type="project" value="UniProtKB-UniRule"/>
</dbReference>
<dbReference type="NCBIfam" id="TIGR00508">
    <property type="entry name" value="bioA"/>
    <property type="match status" value="1"/>
</dbReference>
<evidence type="ECO:0000256" key="5">
    <source>
        <dbReference type="ARBA" id="ARBA00022691"/>
    </source>
</evidence>
<comment type="similarity">
    <text evidence="9">Belongs to the class-III pyridoxal-phosphate-dependent aminotransferase family. BioA subfamily.</text>
</comment>
<keyword evidence="3 9" id="KW-0032">Aminotransferase</keyword>
<dbReference type="InterPro" id="IPR005814">
    <property type="entry name" value="Aminotrans_3"/>
</dbReference>
<comment type="function">
    <text evidence="9">Catalyzes the transfer of the alpha-amino group from S-adenosyl-L-methionine (SAM) to 7-keto-8-aminopelargonic acid (KAPA) to form 7,8-diaminopelargonic acid (DAPA). It is the only aminotransferase known to utilize SAM as an amino donor.</text>
</comment>
<dbReference type="EC" id="2.6.1.62" evidence="9"/>
<dbReference type="InterPro" id="IPR049704">
    <property type="entry name" value="Aminotrans_3_PPA_site"/>
</dbReference>
<dbReference type="Proteomes" id="UP000885750">
    <property type="component" value="Unassembled WGS sequence"/>
</dbReference>
<dbReference type="PANTHER" id="PTHR42684">
    <property type="entry name" value="ADENOSYLMETHIONINE-8-AMINO-7-OXONONANOATE AMINOTRANSFERASE"/>
    <property type="match status" value="1"/>
</dbReference>
<feature type="binding site" evidence="9">
    <location>
        <position position="309"/>
    </location>
    <ligand>
        <name>substrate</name>
    </ligand>
</feature>
<comment type="subcellular location">
    <subcellularLocation>
        <location evidence="9">Cytoplasm</location>
    </subcellularLocation>
</comment>
<dbReference type="EMBL" id="DRMS01000080">
    <property type="protein sequence ID" value="HFC91569.1"/>
    <property type="molecule type" value="Genomic_DNA"/>
</dbReference>
<feature type="binding site" evidence="9">
    <location>
        <position position="276"/>
    </location>
    <ligand>
        <name>substrate</name>
    </ligand>
</feature>
<evidence type="ECO:0000256" key="3">
    <source>
        <dbReference type="ARBA" id="ARBA00022576"/>
    </source>
</evidence>
<dbReference type="InterPro" id="IPR005815">
    <property type="entry name" value="BioA"/>
</dbReference>
<dbReference type="NCBIfam" id="NF004624">
    <property type="entry name" value="PRK05964.1"/>
    <property type="match status" value="1"/>
</dbReference>
<dbReference type="UniPathway" id="UPA00078">
    <property type="reaction ID" value="UER00160"/>
</dbReference>
<reference evidence="10" key="1">
    <citation type="journal article" date="2020" name="mSystems">
        <title>Genome- and Community-Level Interaction Insights into Carbon Utilization and Element Cycling Functions of Hydrothermarchaeota in Hydrothermal Sediment.</title>
        <authorList>
            <person name="Zhou Z."/>
            <person name="Liu Y."/>
            <person name="Xu W."/>
            <person name="Pan J."/>
            <person name="Luo Z.H."/>
            <person name="Li M."/>
        </authorList>
    </citation>
    <scope>NUCLEOTIDE SEQUENCE [LARGE SCALE GENOMIC DNA]</scope>
    <source>
        <strain evidence="10">HyVt-493</strain>
    </source>
</reference>
<dbReference type="CDD" id="cd00610">
    <property type="entry name" value="OAT_like"/>
    <property type="match status" value="1"/>
</dbReference>
<dbReference type="GO" id="GO:0030170">
    <property type="term" value="F:pyridoxal phosphate binding"/>
    <property type="evidence" value="ECO:0007669"/>
    <property type="project" value="UniProtKB-UniRule"/>
</dbReference>
<comment type="cofactor">
    <cofactor evidence="1 9">
        <name>pyridoxal 5'-phosphate</name>
        <dbReference type="ChEBI" id="CHEBI:597326"/>
    </cofactor>
</comment>
<protein>
    <recommendedName>
        <fullName evidence="9">Adenosylmethionine-8-amino-7-oxononanoate aminotransferase</fullName>
        <ecNumber evidence="9">2.6.1.62</ecNumber>
    </recommendedName>
    <alternativeName>
        <fullName evidence="9">7,8-diamino-pelargonic acid aminotransferase</fullName>
        <shortName evidence="9">DAPA AT</shortName>
        <shortName evidence="9">DAPA aminotransferase</shortName>
    </alternativeName>
    <alternativeName>
        <fullName evidence="9">7,8-diaminononanoate synthase</fullName>
        <shortName evidence="9">DANS</shortName>
    </alternativeName>
    <alternativeName>
        <fullName evidence="9">Diaminopelargonic acid synthase</fullName>
    </alternativeName>
</protein>
<comment type="caution">
    <text evidence="10">The sequence shown here is derived from an EMBL/GenBank/DDBJ whole genome shotgun (WGS) entry which is preliminary data.</text>
</comment>
<keyword evidence="5 9" id="KW-0949">S-adenosyl-L-methionine</keyword>
<feature type="binding site" evidence="9">
    <location>
        <position position="53"/>
    </location>
    <ligand>
        <name>substrate</name>
    </ligand>
</feature>
<dbReference type="HAMAP" id="MF_00834">
    <property type="entry name" value="BioA"/>
    <property type="match status" value="1"/>
</dbReference>
<dbReference type="PROSITE" id="PS00600">
    <property type="entry name" value="AA_TRANSFER_CLASS_3"/>
    <property type="match status" value="1"/>
</dbReference>
<dbReference type="SUPFAM" id="SSF53383">
    <property type="entry name" value="PLP-dependent transferases"/>
    <property type="match status" value="1"/>
</dbReference>
<feature type="binding site" evidence="9">
    <location>
        <position position="247"/>
    </location>
    <ligand>
        <name>pyridoxal 5'-phosphate</name>
        <dbReference type="ChEBI" id="CHEBI:597326"/>
    </ligand>
</feature>
<organism evidence="10">
    <name type="scientific">Leucothrix mucor</name>
    <dbReference type="NCBI Taxonomy" id="45248"/>
    <lineage>
        <taxon>Bacteria</taxon>
        <taxon>Pseudomonadati</taxon>
        <taxon>Pseudomonadota</taxon>
        <taxon>Gammaproteobacteria</taxon>
        <taxon>Thiotrichales</taxon>
        <taxon>Thiotrichaceae</taxon>
        <taxon>Leucothrix</taxon>
    </lineage>
</organism>
<feature type="site" description="Participates in the substrate recognition with KAPA and in a stacking interaction with the adenine ring of SAM" evidence="9">
    <location>
        <position position="18"/>
    </location>
</feature>
<keyword evidence="6 9" id="KW-0093">Biotin biosynthesis</keyword>
<comment type="pathway">
    <text evidence="2 9">Cofactor biosynthesis; biotin biosynthesis; 7,8-diaminononanoate from 8-amino-7-oxononanoate (SAM route): step 1/1.</text>
</comment>
<dbReference type="FunFam" id="3.40.640.10:FF:000041">
    <property type="entry name" value="Adenosylmethionine-8-amino-7-oxononanoate aminotransferase"/>
    <property type="match status" value="1"/>
</dbReference>
<name>A0A7V2T193_LEUMU</name>
<dbReference type="PANTHER" id="PTHR42684:SF17">
    <property type="entry name" value="ADENOSYLMETHIONINE-8-AMINO-7-OXONONANOATE AMINOTRANSFERASE"/>
    <property type="match status" value="1"/>
</dbReference>
<dbReference type="GO" id="GO:0009102">
    <property type="term" value="P:biotin biosynthetic process"/>
    <property type="evidence" value="ECO:0007669"/>
    <property type="project" value="UniProtKB-UniRule"/>
</dbReference>
<evidence type="ECO:0000256" key="2">
    <source>
        <dbReference type="ARBA" id="ARBA00005063"/>
    </source>
</evidence>
<dbReference type="Pfam" id="PF00202">
    <property type="entry name" value="Aminotran_3"/>
    <property type="match status" value="1"/>
</dbReference>
<feature type="binding site" evidence="9">
    <location>
        <begin position="113"/>
        <end position="114"/>
    </location>
    <ligand>
        <name>pyridoxal 5'-phosphate</name>
        <dbReference type="ChEBI" id="CHEBI:597326"/>
    </ligand>
</feature>
<comment type="subunit">
    <text evidence="9">Homodimer.</text>
</comment>
<evidence type="ECO:0000313" key="10">
    <source>
        <dbReference type="EMBL" id="HFC91569.1"/>
    </source>
</evidence>
<gene>
    <name evidence="9" type="primary">bioA</name>
    <name evidence="10" type="ORF">ENJ51_02015</name>
</gene>
<feature type="binding site" evidence="9">
    <location>
        <position position="393"/>
    </location>
    <ligand>
        <name>substrate</name>
    </ligand>
</feature>
<sequence length="431" mass="48074">MNNNQLSAYDKQHIWHPYTSMLNPSPVFPVASANGVILTLETGEELVDGMSSWWTCIHGYNHPRLNQAITDQLANMSHVMFGGLTHRPAVELAKKLIDLTADNLQHVFFADSGSVAVEVSIKMALQYWVAQGKSTKHKLLTVRNGYHGDTFGAMSVCDPINGMHEMFSHILSQSIFVEAPTCKPEDKWQVSTIEDFKQALIKNKQQIAAVILEPMVQNAGGMRMYCAEYLCQVSQLCKQHNVLLILDEIATGFGRTGTLFAYQQADVKPDILVLGKALTGGYMTLAATLASTKVAKGISADQQGVLMHGPTFMANPLACSVANASIDLLLESDWQKNVFAIEQQLKQELAPCAQLDSVKEVRCKGAIGVVELYYPIDIYWMQPRFVELGVWVRPFNKLVYLMPPYIISKEELRKLTQAVYQVVQEFSKRIQ</sequence>
<evidence type="ECO:0000256" key="7">
    <source>
        <dbReference type="ARBA" id="ARBA00022898"/>
    </source>
</evidence>
<evidence type="ECO:0000256" key="8">
    <source>
        <dbReference type="ARBA" id="ARBA00048449"/>
    </source>
</evidence>
<evidence type="ECO:0000256" key="6">
    <source>
        <dbReference type="ARBA" id="ARBA00022756"/>
    </source>
</evidence>
<dbReference type="GO" id="GO:0005737">
    <property type="term" value="C:cytoplasm"/>
    <property type="evidence" value="ECO:0007669"/>
    <property type="project" value="UniProtKB-SubCell"/>
</dbReference>
<dbReference type="NCBIfam" id="NF005940">
    <property type="entry name" value="PRK07986.1"/>
    <property type="match status" value="1"/>
</dbReference>
<dbReference type="AlphaFoldDB" id="A0A7V2T193"/>
<dbReference type="Gene3D" id="3.90.1150.10">
    <property type="entry name" value="Aspartate Aminotransferase, domain 1"/>
    <property type="match status" value="1"/>
</dbReference>
<evidence type="ECO:0000256" key="4">
    <source>
        <dbReference type="ARBA" id="ARBA00022679"/>
    </source>
</evidence>
<keyword evidence="7 9" id="KW-0663">Pyridoxal phosphate</keyword>
<dbReference type="InterPro" id="IPR015422">
    <property type="entry name" value="PyrdxlP-dep_Trfase_small"/>
</dbReference>
<feature type="modified residue" description="N6-(pyridoxal phosphate)lysine" evidence="9">
    <location>
        <position position="276"/>
    </location>
</feature>
<evidence type="ECO:0000256" key="9">
    <source>
        <dbReference type="HAMAP-Rule" id="MF_00834"/>
    </source>
</evidence>
<feature type="binding site" evidence="9">
    <location>
        <position position="146"/>
    </location>
    <ligand>
        <name>substrate</name>
    </ligand>
</feature>
<accession>A0A7V2T193</accession>
<dbReference type="InterPro" id="IPR015421">
    <property type="entry name" value="PyrdxlP-dep_Trfase_major"/>
</dbReference>
<feature type="binding site" evidence="9">
    <location>
        <begin position="310"/>
        <end position="311"/>
    </location>
    <ligand>
        <name>pyridoxal 5'-phosphate</name>
        <dbReference type="ChEBI" id="CHEBI:597326"/>
    </ligand>
</feature>
<comment type="catalytic activity">
    <reaction evidence="8 9">
        <text>(8S)-8-amino-7-oxononanoate + S-adenosyl-L-methionine = S-adenosyl-4-methylsulfanyl-2-oxobutanoate + (7R,8S)-7,8-diammoniononanoate</text>
        <dbReference type="Rhea" id="RHEA:16861"/>
        <dbReference type="ChEBI" id="CHEBI:16490"/>
        <dbReference type="ChEBI" id="CHEBI:59789"/>
        <dbReference type="ChEBI" id="CHEBI:149468"/>
        <dbReference type="ChEBI" id="CHEBI:149469"/>
        <dbReference type="EC" id="2.6.1.62"/>
    </reaction>
</comment>
<dbReference type="InterPro" id="IPR015424">
    <property type="entry name" value="PyrdxlP-dep_Trfase"/>
</dbReference>